<comment type="subcellular location">
    <subcellularLocation>
        <location evidence="1">Nucleus</location>
    </subcellularLocation>
</comment>
<evidence type="ECO:0000256" key="3">
    <source>
        <dbReference type="ARBA" id="ARBA00023242"/>
    </source>
</evidence>
<dbReference type="InterPro" id="IPR052416">
    <property type="entry name" value="GTF3C_component"/>
</dbReference>
<dbReference type="OrthoDB" id="1193328at2759"/>
<dbReference type="Proteomes" id="UP000030645">
    <property type="component" value="Unassembled WGS sequence"/>
</dbReference>
<dbReference type="AlphaFoldDB" id="W9T297"/>
<evidence type="ECO:0000313" key="6">
    <source>
        <dbReference type="Proteomes" id="UP000030645"/>
    </source>
</evidence>
<dbReference type="STRING" id="981085.W9T297"/>
<dbReference type="GO" id="GO:0005634">
    <property type="term" value="C:nucleus"/>
    <property type="evidence" value="ECO:0007669"/>
    <property type="project" value="UniProtKB-SubCell"/>
</dbReference>
<evidence type="ECO:0000256" key="4">
    <source>
        <dbReference type="SAM" id="MobiDB-lite"/>
    </source>
</evidence>
<name>W9T297_9ROSA</name>
<keyword evidence="2" id="KW-0804">Transcription</keyword>
<keyword evidence="6" id="KW-1185">Reference proteome</keyword>
<gene>
    <name evidence="5" type="ORF">L484_000072</name>
</gene>
<dbReference type="PANTHER" id="PTHR15052:SF2">
    <property type="entry name" value="GENERAL TRANSCRIPTION FACTOR 3C POLYPEPTIDE 2"/>
    <property type="match status" value="1"/>
</dbReference>
<dbReference type="GO" id="GO:0000127">
    <property type="term" value="C:transcription factor TFIIIC complex"/>
    <property type="evidence" value="ECO:0007669"/>
    <property type="project" value="TreeGrafter"/>
</dbReference>
<sequence>MDESTVTINTPTTNTPLPLKKSLNKCGDTPIALRDVLSVSNKAKRFDDKMEKYPASNDQTSALCYGDDSEVESEPEETLASLERKKPPNSGSGTEKNLEENLTLVAVDDEPRNTQGKEIEKAGKYELLPSKDVAMHRVRWNMNKGSERW</sequence>
<evidence type="ECO:0000256" key="2">
    <source>
        <dbReference type="ARBA" id="ARBA00023163"/>
    </source>
</evidence>
<organism evidence="5 6">
    <name type="scientific">Morus notabilis</name>
    <dbReference type="NCBI Taxonomy" id="981085"/>
    <lineage>
        <taxon>Eukaryota</taxon>
        <taxon>Viridiplantae</taxon>
        <taxon>Streptophyta</taxon>
        <taxon>Embryophyta</taxon>
        <taxon>Tracheophyta</taxon>
        <taxon>Spermatophyta</taxon>
        <taxon>Magnoliopsida</taxon>
        <taxon>eudicotyledons</taxon>
        <taxon>Gunneridae</taxon>
        <taxon>Pentapetalae</taxon>
        <taxon>rosids</taxon>
        <taxon>fabids</taxon>
        <taxon>Rosales</taxon>
        <taxon>Moraceae</taxon>
        <taxon>Moreae</taxon>
        <taxon>Morus</taxon>
    </lineage>
</organism>
<dbReference type="EMBL" id="KE623687">
    <property type="protein sequence ID" value="EXC45702.1"/>
    <property type="molecule type" value="Genomic_DNA"/>
</dbReference>
<protein>
    <submittedName>
        <fullName evidence="5">Uncharacterized protein</fullName>
    </submittedName>
</protein>
<accession>W9T297</accession>
<dbReference type="eggNOG" id="KOG1918">
    <property type="taxonomic scope" value="Eukaryota"/>
</dbReference>
<feature type="compositionally biased region" description="Acidic residues" evidence="4">
    <location>
        <begin position="67"/>
        <end position="77"/>
    </location>
</feature>
<keyword evidence="3" id="KW-0539">Nucleus</keyword>
<proteinExistence type="predicted"/>
<evidence type="ECO:0000313" key="5">
    <source>
        <dbReference type="EMBL" id="EXC45702.1"/>
    </source>
</evidence>
<dbReference type="KEGG" id="mnt:21383717"/>
<dbReference type="GO" id="GO:0006383">
    <property type="term" value="P:transcription by RNA polymerase III"/>
    <property type="evidence" value="ECO:0007669"/>
    <property type="project" value="TreeGrafter"/>
</dbReference>
<feature type="compositionally biased region" description="Low complexity" evidence="4">
    <location>
        <begin position="1"/>
        <end position="19"/>
    </location>
</feature>
<feature type="region of interest" description="Disordered" evidence="4">
    <location>
        <begin position="1"/>
        <end position="21"/>
    </location>
</feature>
<evidence type="ECO:0000256" key="1">
    <source>
        <dbReference type="ARBA" id="ARBA00004123"/>
    </source>
</evidence>
<reference evidence="6" key="1">
    <citation type="submission" date="2013-01" db="EMBL/GenBank/DDBJ databases">
        <title>Draft Genome Sequence of a Mulberry Tree, Morus notabilis C.K. Schneid.</title>
        <authorList>
            <person name="He N."/>
            <person name="Zhao S."/>
        </authorList>
    </citation>
    <scope>NUCLEOTIDE SEQUENCE</scope>
</reference>
<dbReference type="PANTHER" id="PTHR15052">
    <property type="entry name" value="RNA POLYMERASE III TRANSCRIPTION INITIATION FACTOR COMPLEX SUBUNIT"/>
    <property type="match status" value="1"/>
</dbReference>
<feature type="region of interest" description="Disordered" evidence="4">
    <location>
        <begin position="50"/>
        <end position="117"/>
    </location>
</feature>